<evidence type="ECO:0000259" key="14">
    <source>
        <dbReference type="PROSITE" id="PS50011"/>
    </source>
</evidence>
<protein>
    <recommendedName>
        <fullName evidence="14">Protein kinase domain-containing protein</fullName>
    </recommendedName>
</protein>
<dbReference type="InterPro" id="IPR045874">
    <property type="entry name" value="LRK10/LRL21-25-like"/>
</dbReference>
<organism evidence="15 16">
    <name type="scientific">Cinchona calisaya</name>
    <dbReference type="NCBI Taxonomy" id="153742"/>
    <lineage>
        <taxon>Eukaryota</taxon>
        <taxon>Viridiplantae</taxon>
        <taxon>Streptophyta</taxon>
        <taxon>Embryophyta</taxon>
        <taxon>Tracheophyta</taxon>
        <taxon>Spermatophyta</taxon>
        <taxon>Magnoliopsida</taxon>
        <taxon>eudicotyledons</taxon>
        <taxon>Gunneridae</taxon>
        <taxon>Pentapetalae</taxon>
        <taxon>asterids</taxon>
        <taxon>lamiids</taxon>
        <taxon>Gentianales</taxon>
        <taxon>Rubiaceae</taxon>
        <taxon>Cinchonoideae</taxon>
        <taxon>Cinchoneae</taxon>
        <taxon>Cinchona</taxon>
    </lineage>
</organism>
<feature type="compositionally biased region" description="Polar residues" evidence="12">
    <location>
        <begin position="607"/>
        <end position="624"/>
    </location>
</feature>
<evidence type="ECO:0000256" key="13">
    <source>
        <dbReference type="SAM" id="SignalP"/>
    </source>
</evidence>
<keyword evidence="11" id="KW-0325">Glycoprotein</keyword>
<feature type="signal peptide" evidence="13">
    <location>
        <begin position="1"/>
        <end position="17"/>
    </location>
</feature>
<dbReference type="InterPro" id="IPR000719">
    <property type="entry name" value="Prot_kinase_dom"/>
</dbReference>
<comment type="subcellular location">
    <subcellularLocation>
        <location evidence="1">Membrane</location>
        <topology evidence="1">Single-pass type I membrane protein</topology>
    </subcellularLocation>
</comment>
<sequence length="624" mass="70126">MFLGLFLAFFLICNVLSLSAQEYSNTSTTCPEYFNCRNFKGLSFPFFNFSLPGCGLCMLDCEGNPSPKLALDSQPEHWFDVKYIDDSVVKLHDPILQSHLDNQICESFSYNIHPRPSPAISYSILNNITLYRCFITPESHPMITDLFSGYKNYDKCDNVGYTVYYQNSSTLQFNGTIPSVCSAFTLPIVSAYDNSSRDDGLFQLLTSDFDLQWHVSDECYNCHEKGLMCQTHRWEKSGCANVKQGKKNWKLILGIAASAGAIASLVILAYCFKRKFSIYDFIDFFMSKTQKFQNVEDFLKSYRSLALKRYSYLEVKKMTKSFKIKLGQGGCGSVYKGEFHDGSPIAVKVLKESKGSGEEFINEVASISRTSHVNIVNLLGFCFQGHKRALIYEFMPNGSLDKFIYGGKSSTNPQLGLQTLYKISVGIARGLEYLHRGCNTRILHFDIKPHNILLDRDFSPKISDFGLAKLCPSKESVVSMLGTRGTIGYIAPEVFCKNFGGVSHKSDVYSYGMMVFEMVGGRKNINAVVDNTSETYFPDRIYRRIDEGDNLGLDAVTNEEENILARKMIIVSLWCIQTDPSTRPSSTKVVEMLEGSLEALQIPPKPSLSSPSRTFEDSSTINVT</sequence>
<evidence type="ECO:0000256" key="2">
    <source>
        <dbReference type="ARBA" id="ARBA00022527"/>
    </source>
</evidence>
<dbReference type="GO" id="GO:0016020">
    <property type="term" value="C:membrane"/>
    <property type="evidence" value="ECO:0007669"/>
    <property type="project" value="UniProtKB-SubCell"/>
</dbReference>
<keyword evidence="4" id="KW-0812">Transmembrane</keyword>
<dbReference type="AlphaFoldDB" id="A0ABD2YV42"/>
<comment type="caution">
    <text evidence="15">The sequence shown here is derived from an EMBL/GenBank/DDBJ whole genome shotgun (WGS) entry which is preliminary data.</text>
</comment>
<dbReference type="InterPro" id="IPR011009">
    <property type="entry name" value="Kinase-like_dom_sf"/>
</dbReference>
<accession>A0ABD2YV42</accession>
<keyword evidence="7" id="KW-0418">Kinase</keyword>
<keyword evidence="16" id="KW-1185">Reference proteome</keyword>
<dbReference type="Gene3D" id="3.30.200.20">
    <property type="entry name" value="Phosphorylase Kinase, domain 1"/>
    <property type="match status" value="1"/>
</dbReference>
<dbReference type="Pfam" id="PF00069">
    <property type="entry name" value="Pkinase"/>
    <property type="match status" value="1"/>
</dbReference>
<name>A0ABD2YV42_9GENT</name>
<evidence type="ECO:0000256" key="9">
    <source>
        <dbReference type="ARBA" id="ARBA00022989"/>
    </source>
</evidence>
<reference evidence="15 16" key="1">
    <citation type="submission" date="2024-11" db="EMBL/GenBank/DDBJ databases">
        <title>A near-complete genome assembly of Cinchona calisaya.</title>
        <authorList>
            <person name="Lian D.C."/>
            <person name="Zhao X.W."/>
            <person name="Wei L."/>
        </authorList>
    </citation>
    <scope>NUCLEOTIDE SEQUENCE [LARGE SCALE GENOMIC DNA]</scope>
    <source>
        <tissue evidence="15">Nenye</tissue>
    </source>
</reference>
<dbReference type="EMBL" id="JBJUIK010000012">
    <property type="protein sequence ID" value="KAL3510724.1"/>
    <property type="molecule type" value="Genomic_DNA"/>
</dbReference>
<evidence type="ECO:0000256" key="6">
    <source>
        <dbReference type="ARBA" id="ARBA00022741"/>
    </source>
</evidence>
<evidence type="ECO:0000256" key="1">
    <source>
        <dbReference type="ARBA" id="ARBA00004479"/>
    </source>
</evidence>
<evidence type="ECO:0000256" key="5">
    <source>
        <dbReference type="ARBA" id="ARBA00022729"/>
    </source>
</evidence>
<evidence type="ECO:0000313" key="16">
    <source>
        <dbReference type="Proteomes" id="UP001630127"/>
    </source>
</evidence>
<dbReference type="FunFam" id="3.30.200.20:FF:000178">
    <property type="entry name" value="serine/threonine-protein kinase PBS1-like"/>
    <property type="match status" value="1"/>
</dbReference>
<keyword evidence="5 13" id="KW-0732">Signal</keyword>
<dbReference type="PANTHER" id="PTHR27009">
    <property type="entry name" value="RUST RESISTANCE KINASE LR10-RELATED"/>
    <property type="match status" value="1"/>
</dbReference>
<keyword evidence="3" id="KW-0808">Transferase</keyword>
<gene>
    <name evidence="15" type="ORF">ACH5RR_030125</name>
</gene>
<dbReference type="GO" id="GO:0004674">
    <property type="term" value="F:protein serine/threonine kinase activity"/>
    <property type="evidence" value="ECO:0007669"/>
    <property type="project" value="UniProtKB-KW"/>
</dbReference>
<feature type="domain" description="Protein kinase" evidence="14">
    <location>
        <begin position="320"/>
        <end position="597"/>
    </location>
</feature>
<dbReference type="GO" id="GO:0005524">
    <property type="term" value="F:ATP binding"/>
    <property type="evidence" value="ECO:0007669"/>
    <property type="project" value="UniProtKB-KW"/>
</dbReference>
<dbReference type="InterPro" id="IPR008271">
    <property type="entry name" value="Ser/Thr_kinase_AS"/>
</dbReference>
<evidence type="ECO:0000256" key="12">
    <source>
        <dbReference type="SAM" id="MobiDB-lite"/>
    </source>
</evidence>
<dbReference type="FunFam" id="1.10.510.10:FF:000590">
    <property type="entry name" value="PR5-like receptor kinase"/>
    <property type="match status" value="1"/>
</dbReference>
<feature type="chain" id="PRO_5044846249" description="Protein kinase domain-containing protein" evidence="13">
    <location>
        <begin position="18"/>
        <end position="624"/>
    </location>
</feature>
<feature type="region of interest" description="Disordered" evidence="12">
    <location>
        <begin position="601"/>
        <end position="624"/>
    </location>
</feature>
<evidence type="ECO:0000256" key="3">
    <source>
        <dbReference type="ARBA" id="ARBA00022679"/>
    </source>
</evidence>
<evidence type="ECO:0000256" key="11">
    <source>
        <dbReference type="ARBA" id="ARBA00023180"/>
    </source>
</evidence>
<dbReference type="PROSITE" id="PS00108">
    <property type="entry name" value="PROTEIN_KINASE_ST"/>
    <property type="match status" value="1"/>
</dbReference>
<evidence type="ECO:0000256" key="8">
    <source>
        <dbReference type="ARBA" id="ARBA00022840"/>
    </source>
</evidence>
<dbReference type="SMART" id="SM00220">
    <property type="entry name" value="S_TKc"/>
    <property type="match status" value="1"/>
</dbReference>
<evidence type="ECO:0000313" key="15">
    <source>
        <dbReference type="EMBL" id="KAL3510724.1"/>
    </source>
</evidence>
<dbReference type="Gene3D" id="1.10.510.10">
    <property type="entry name" value="Transferase(Phosphotransferase) domain 1"/>
    <property type="match status" value="1"/>
</dbReference>
<dbReference type="SUPFAM" id="SSF56112">
    <property type="entry name" value="Protein kinase-like (PK-like)"/>
    <property type="match status" value="1"/>
</dbReference>
<evidence type="ECO:0000256" key="7">
    <source>
        <dbReference type="ARBA" id="ARBA00022777"/>
    </source>
</evidence>
<keyword evidence="10" id="KW-0472">Membrane</keyword>
<evidence type="ECO:0000256" key="4">
    <source>
        <dbReference type="ARBA" id="ARBA00022692"/>
    </source>
</evidence>
<evidence type="ECO:0000256" key="10">
    <source>
        <dbReference type="ARBA" id="ARBA00023136"/>
    </source>
</evidence>
<keyword evidence="8" id="KW-0067">ATP-binding</keyword>
<keyword evidence="6" id="KW-0547">Nucleotide-binding</keyword>
<dbReference type="PROSITE" id="PS50011">
    <property type="entry name" value="PROTEIN_KINASE_DOM"/>
    <property type="match status" value="1"/>
</dbReference>
<keyword evidence="9" id="KW-1133">Transmembrane helix</keyword>
<dbReference type="Proteomes" id="UP001630127">
    <property type="component" value="Unassembled WGS sequence"/>
</dbReference>
<keyword evidence="2" id="KW-0723">Serine/threonine-protein kinase</keyword>
<proteinExistence type="predicted"/>